<organism evidence="2 3">
    <name type="scientific">Streptomyces sodiiphilus</name>
    <dbReference type="NCBI Taxonomy" id="226217"/>
    <lineage>
        <taxon>Bacteria</taxon>
        <taxon>Bacillati</taxon>
        <taxon>Actinomycetota</taxon>
        <taxon>Actinomycetes</taxon>
        <taxon>Kitasatosporales</taxon>
        <taxon>Streptomycetaceae</taxon>
        <taxon>Streptomyces</taxon>
    </lineage>
</organism>
<evidence type="ECO:0000313" key="2">
    <source>
        <dbReference type="EMBL" id="GAA1928720.1"/>
    </source>
</evidence>
<proteinExistence type="predicted"/>
<gene>
    <name evidence="2" type="ORF">GCM10009716_40620</name>
</gene>
<name>A0ABN2PQ87_9ACTN</name>
<dbReference type="InterPro" id="IPR007278">
    <property type="entry name" value="DUF397"/>
</dbReference>
<dbReference type="EMBL" id="BAAAMJ010000052">
    <property type="protein sequence ID" value="GAA1928720.1"/>
    <property type="molecule type" value="Genomic_DNA"/>
</dbReference>
<comment type="caution">
    <text evidence="2">The sequence shown here is derived from an EMBL/GenBank/DDBJ whole genome shotgun (WGS) entry which is preliminary data.</text>
</comment>
<evidence type="ECO:0000313" key="3">
    <source>
        <dbReference type="Proteomes" id="UP001501303"/>
    </source>
</evidence>
<dbReference type="RefSeq" id="WP_344264634.1">
    <property type="nucleotide sequence ID" value="NZ_BAAAMJ010000052.1"/>
</dbReference>
<feature type="domain" description="DUF397" evidence="1">
    <location>
        <begin position="15"/>
        <end position="67"/>
    </location>
</feature>
<keyword evidence="3" id="KW-1185">Reference proteome</keyword>
<dbReference type="Pfam" id="PF04149">
    <property type="entry name" value="DUF397"/>
    <property type="match status" value="1"/>
</dbReference>
<accession>A0ABN2PQ87</accession>
<reference evidence="2 3" key="1">
    <citation type="journal article" date="2019" name="Int. J. Syst. Evol. Microbiol.">
        <title>The Global Catalogue of Microorganisms (GCM) 10K type strain sequencing project: providing services to taxonomists for standard genome sequencing and annotation.</title>
        <authorList>
            <consortium name="The Broad Institute Genomics Platform"/>
            <consortium name="The Broad Institute Genome Sequencing Center for Infectious Disease"/>
            <person name="Wu L."/>
            <person name="Ma J."/>
        </authorList>
    </citation>
    <scope>NUCLEOTIDE SEQUENCE [LARGE SCALE GENOMIC DNA]</scope>
    <source>
        <strain evidence="2 3">JCM 13581</strain>
    </source>
</reference>
<evidence type="ECO:0000259" key="1">
    <source>
        <dbReference type="Pfam" id="PF04149"/>
    </source>
</evidence>
<protein>
    <submittedName>
        <fullName evidence="2">DUF397 domain-containing protein</fullName>
    </submittedName>
</protein>
<dbReference type="Proteomes" id="UP001501303">
    <property type="component" value="Unassembled WGS sequence"/>
</dbReference>
<sequence length="71" mass="7292">MTAQPRPAAATLTAARWITSSYSAGGNECVSVASLGTWAGIRDSMNPTGPALLVPADAFSAFLAYARTEDS</sequence>